<keyword evidence="1" id="KW-1133">Transmembrane helix</keyword>
<comment type="caution">
    <text evidence="3">The sequence shown here is derived from an EMBL/GenBank/DDBJ whole genome shotgun (WGS) entry which is preliminary data.</text>
</comment>
<feature type="transmembrane region" description="Helical" evidence="1">
    <location>
        <begin position="66"/>
        <end position="86"/>
    </location>
</feature>
<dbReference type="SUPFAM" id="SSF103481">
    <property type="entry name" value="Multidrug resistance efflux transporter EmrE"/>
    <property type="match status" value="1"/>
</dbReference>
<feature type="transmembrane region" description="Helical" evidence="1">
    <location>
        <begin position="34"/>
        <end position="54"/>
    </location>
</feature>
<dbReference type="InterPro" id="IPR000620">
    <property type="entry name" value="EamA_dom"/>
</dbReference>
<feature type="transmembrane region" description="Helical" evidence="1">
    <location>
        <begin position="122"/>
        <end position="139"/>
    </location>
</feature>
<keyword evidence="1" id="KW-0812">Transmembrane</keyword>
<protein>
    <recommendedName>
        <fullName evidence="2">EamA domain-containing protein</fullName>
    </recommendedName>
</protein>
<organism evidence="3 4">
    <name type="scientific">Candidatus Roizmanbacteria bacterium GW2011_GWA2_32_13</name>
    <dbReference type="NCBI Taxonomy" id="1618475"/>
    <lineage>
        <taxon>Bacteria</taxon>
        <taxon>Candidatus Roizmaniibacteriota</taxon>
    </lineage>
</organism>
<dbReference type="InterPro" id="IPR037185">
    <property type="entry name" value="EmrE-like"/>
</dbReference>
<feature type="transmembrane region" description="Helical" evidence="1">
    <location>
        <begin position="92"/>
        <end position="115"/>
    </location>
</feature>
<dbReference type="Gene3D" id="1.10.3730.20">
    <property type="match status" value="1"/>
</dbReference>
<sequence>MEYVLFSITSAFFFALTFLLRKLATKSISLQSALFYEALIEFIILAIIFFIFSPDLKKEIDFKSKGFLLASFAGVAVTLGVALNYFAVKSGLLSKVVAITSPSQIIFGALLGILLLGDTLTFRQIVGFIFGIIGVILTVV</sequence>
<gene>
    <name evidence="3" type="ORF">UR23_C0029G0005</name>
</gene>
<evidence type="ECO:0000313" key="4">
    <source>
        <dbReference type="Proteomes" id="UP000034349"/>
    </source>
</evidence>
<keyword evidence="1" id="KW-0472">Membrane</keyword>
<dbReference type="EMBL" id="LBOK01000029">
    <property type="protein sequence ID" value="KKP35385.1"/>
    <property type="molecule type" value="Genomic_DNA"/>
</dbReference>
<name>A0A0G0B9C2_9BACT</name>
<dbReference type="Proteomes" id="UP000034349">
    <property type="component" value="Unassembled WGS sequence"/>
</dbReference>
<dbReference type="GO" id="GO:0016020">
    <property type="term" value="C:membrane"/>
    <property type="evidence" value="ECO:0007669"/>
    <property type="project" value="InterPro"/>
</dbReference>
<reference evidence="3 4" key="1">
    <citation type="journal article" date="2015" name="Nature">
        <title>rRNA introns, odd ribosomes, and small enigmatic genomes across a large radiation of phyla.</title>
        <authorList>
            <person name="Brown C.T."/>
            <person name="Hug L.A."/>
            <person name="Thomas B.C."/>
            <person name="Sharon I."/>
            <person name="Castelle C.J."/>
            <person name="Singh A."/>
            <person name="Wilkins M.J."/>
            <person name="Williams K.H."/>
            <person name="Banfield J.F."/>
        </authorList>
    </citation>
    <scope>NUCLEOTIDE SEQUENCE [LARGE SCALE GENOMIC DNA]</scope>
</reference>
<accession>A0A0G0B9C2</accession>
<feature type="domain" description="EamA" evidence="2">
    <location>
        <begin position="4"/>
        <end position="139"/>
    </location>
</feature>
<proteinExistence type="predicted"/>
<dbReference type="AlphaFoldDB" id="A0A0G0B9C2"/>
<evidence type="ECO:0000259" key="2">
    <source>
        <dbReference type="Pfam" id="PF00892"/>
    </source>
</evidence>
<evidence type="ECO:0000256" key="1">
    <source>
        <dbReference type="SAM" id="Phobius"/>
    </source>
</evidence>
<evidence type="ECO:0000313" key="3">
    <source>
        <dbReference type="EMBL" id="KKP35385.1"/>
    </source>
</evidence>
<dbReference type="Pfam" id="PF00892">
    <property type="entry name" value="EamA"/>
    <property type="match status" value="1"/>
</dbReference>